<dbReference type="RefSeq" id="WP_209148496.1">
    <property type="nucleotide sequence ID" value="NZ_JAGHKP010000005.1"/>
</dbReference>
<name>A0ABS3YKP1_9BACT</name>
<keyword evidence="2" id="KW-1185">Reference proteome</keyword>
<evidence type="ECO:0008006" key="3">
    <source>
        <dbReference type="Google" id="ProtNLM"/>
    </source>
</evidence>
<reference evidence="2" key="1">
    <citation type="submission" date="2021-03" db="EMBL/GenBank/DDBJ databases">
        <title>Assistant Professor.</title>
        <authorList>
            <person name="Huq M.A."/>
        </authorList>
    </citation>
    <scope>NUCLEOTIDE SEQUENCE [LARGE SCALE GENOMIC DNA]</scope>
    <source>
        <strain evidence="2">MAH-28</strain>
    </source>
</reference>
<organism evidence="1 2">
    <name type="scientific">Chitinophaga chungangae</name>
    <dbReference type="NCBI Taxonomy" id="2821488"/>
    <lineage>
        <taxon>Bacteria</taxon>
        <taxon>Pseudomonadati</taxon>
        <taxon>Bacteroidota</taxon>
        <taxon>Chitinophagia</taxon>
        <taxon>Chitinophagales</taxon>
        <taxon>Chitinophagaceae</taxon>
        <taxon>Chitinophaga</taxon>
    </lineage>
</organism>
<protein>
    <recommendedName>
        <fullName evidence="3">Large polyvalent protein associated domain-containing protein</fullName>
    </recommendedName>
</protein>
<evidence type="ECO:0000313" key="1">
    <source>
        <dbReference type="EMBL" id="MBO9155267.1"/>
    </source>
</evidence>
<accession>A0ABS3YKP1</accession>
<proteinExistence type="predicted"/>
<dbReference type="EMBL" id="JAGHKP010000005">
    <property type="protein sequence ID" value="MBO9155267.1"/>
    <property type="molecule type" value="Genomic_DNA"/>
</dbReference>
<evidence type="ECO:0000313" key="2">
    <source>
        <dbReference type="Proteomes" id="UP000679126"/>
    </source>
</evidence>
<sequence>METTTFDMLLHQVPYIVKATPFRFNDETRFTISYNGGPDHIFAWDDSTMEFTAIDDDASAIPDEMENAISLKLQLLLAGKS</sequence>
<comment type="caution">
    <text evidence="1">The sequence shown here is derived from an EMBL/GenBank/DDBJ whole genome shotgun (WGS) entry which is preliminary data.</text>
</comment>
<gene>
    <name evidence="1" type="ORF">J7I43_23775</name>
</gene>
<dbReference type="Proteomes" id="UP000679126">
    <property type="component" value="Unassembled WGS sequence"/>
</dbReference>